<evidence type="ECO:0000256" key="1">
    <source>
        <dbReference type="SAM" id="MobiDB-lite"/>
    </source>
</evidence>
<name>A0A5B7F9G2_PORTR</name>
<comment type="caution">
    <text evidence="2">The sequence shown here is derived from an EMBL/GenBank/DDBJ whole genome shotgun (WGS) entry which is preliminary data.</text>
</comment>
<dbReference type="AlphaFoldDB" id="A0A5B7F9G2"/>
<evidence type="ECO:0000313" key="3">
    <source>
        <dbReference type="Proteomes" id="UP000324222"/>
    </source>
</evidence>
<protein>
    <submittedName>
        <fullName evidence="2">Uncharacterized protein</fullName>
    </submittedName>
</protein>
<keyword evidence="3" id="KW-1185">Reference proteome</keyword>
<organism evidence="2 3">
    <name type="scientific">Portunus trituberculatus</name>
    <name type="common">Swimming crab</name>
    <name type="synonym">Neptunus trituberculatus</name>
    <dbReference type="NCBI Taxonomy" id="210409"/>
    <lineage>
        <taxon>Eukaryota</taxon>
        <taxon>Metazoa</taxon>
        <taxon>Ecdysozoa</taxon>
        <taxon>Arthropoda</taxon>
        <taxon>Crustacea</taxon>
        <taxon>Multicrustacea</taxon>
        <taxon>Malacostraca</taxon>
        <taxon>Eumalacostraca</taxon>
        <taxon>Eucarida</taxon>
        <taxon>Decapoda</taxon>
        <taxon>Pleocyemata</taxon>
        <taxon>Brachyura</taxon>
        <taxon>Eubrachyura</taxon>
        <taxon>Portunoidea</taxon>
        <taxon>Portunidae</taxon>
        <taxon>Portuninae</taxon>
        <taxon>Portunus</taxon>
    </lineage>
</organism>
<reference evidence="2 3" key="1">
    <citation type="submission" date="2019-05" db="EMBL/GenBank/DDBJ databases">
        <title>Another draft genome of Portunus trituberculatus and its Hox gene families provides insights of decapod evolution.</title>
        <authorList>
            <person name="Jeong J.-H."/>
            <person name="Song I."/>
            <person name="Kim S."/>
            <person name="Choi T."/>
            <person name="Kim D."/>
            <person name="Ryu S."/>
            <person name="Kim W."/>
        </authorList>
    </citation>
    <scope>NUCLEOTIDE SEQUENCE [LARGE SCALE GENOMIC DNA]</scope>
    <source>
        <tissue evidence="2">Muscle</tissue>
    </source>
</reference>
<sequence length="102" mass="10974">MSFADACCVPPAASAPRLCGQQAEWEGRMTVKPNRKPAVDGRHSQAQPTMTPCTPAARLSPRPKGTRSLPLFTGRQVHSSQQNAETPDMSLAALLSQYSLPQ</sequence>
<feature type="compositionally biased region" description="Polar residues" evidence="1">
    <location>
        <begin position="76"/>
        <end position="85"/>
    </location>
</feature>
<dbReference type="Proteomes" id="UP000324222">
    <property type="component" value="Unassembled WGS sequence"/>
</dbReference>
<feature type="region of interest" description="Disordered" evidence="1">
    <location>
        <begin position="31"/>
        <end position="88"/>
    </location>
</feature>
<evidence type="ECO:0000313" key="2">
    <source>
        <dbReference type="EMBL" id="MPC44260.1"/>
    </source>
</evidence>
<dbReference type="EMBL" id="VSRR010006197">
    <property type="protein sequence ID" value="MPC44260.1"/>
    <property type="molecule type" value="Genomic_DNA"/>
</dbReference>
<gene>
    <name evidence="2" type="ORF">E2C01_037929</name>
</gene>
<accession>A0A5B7F9G2</accession>
<proteinExistence type="predicted"/>